<reference evidence="1 2" key="1">
    <citation type="submission" date="2021-07" db="EMBL/GenBank/DDBJ databases">
        <authorList>
            <person name="Imarazene B."/>
            <person name="Zahm M."/>
            <person name="Klopp C."/>
            <person name="Cabau C."/>
            <person name="Beille S."/>
            <person name="Jouanno E."/>
            <person name="Castinel A."/>
            <person name="Lluch J."/>
            <person name="Gil L."/>
            <person name="Kuchtly C."/>
            <person name="Lopez Roques C."/>
            <person name="Donnadieu C."/>
            <person name="Parrinello H."/>
            <person name="Journot L."/>
            <person name="Du K."/>
            <person name="Schartl M."/>
            <person name="Retaux S."/>
            <person name="Guiguen Y."/>
        </authorList>
    </citation>
    <scope>NUCLEOTIDE SEQUENCE [LARGE SCALE GENOMIC DNA]</scope>
    <source>
        <strain evidence="1">Pach_M1</strain>
        <tissue evidence="1">Testis</tissue>
    </source>
</reference>
<evidence type="ECO:0000313" key="2">
    <source>
        <dbReference type="Proteomes" id="UP000752171"/>
    </source>
</evidence>
<accession>A0A8T2M0P6</accession>
<name>A0A8T2M0P6_ASTMX</name>
<sequence length="75" mass="8573">MRNPPAFLSLAFFPFRPNQIPLAGAGAEGTMATMFLRRCGRSAYRGGFRLSRCDFWTPVWVVRASCKKRLVEFQE</sequence>
<organism evidence="1 2">
    <name type="scientific">Astyanax mexicanus</name>
    <name type="common">Blind cave fish</name>
    <name type="synonym">Astyanax fasciatus mexicanus</name>
    <dbReference type="NCBI Taxonomy" id="7994"/>
    <lineage>
        <taxon>Eukaryota</taxon>
        <taxon>Metazoa</taxon>
        <taxon>Chordata</taxon>
        <taxon>Craniata</taxon>
        <taxon>Vertebrata</taxon>
        <taxon>Euteleostomi</taxon>
        <taxon>Actinopterygii</taxon>
        <taxon>Neopterygii</taxon>
        <taxon>Teleostei</taxon>
        <taxon>Ostariophysi</taxon>
        <taxon>Characiformes</taxon>
        <taxon>Characoidei</taxon>
        <taxon>Acestrorhamphidae</taxon>
        <taxon>Acestrorhamphinae</taxon>
        <taxon>Astyanax</taxon>
    </lineage>
</organism>
<gene>
    <name evidence="1" type="ORF">AMEX_G9130</name>
</gene>
<proteinExistence type="predicted"/>
<protein>
    <submittedName>
        <fullName evidence="1">Uncharacterized protein</fullName>
    </submittedName>
</protein>
<dbReference type="Proteomes" id="UP000752171">
    <property type="component" value="Unassembled WGS sequence"/>
</dbReference>
<comment type="caution">
    <text evidence="1">The sequence shown here is derived from an EMBL/GenBank/DDBJ whole genome shotgun (WGS) entry which is preliminary data.</text>
</comment>
<evidence type="ECO:0000313" key="1">
    <source>
        <dbReference type="EMBL" id="KAG9276784.1"/>
    </source>
</evidence>
<dbReference type="AlphaFoldDB" id="A0A8T2M0P6"/>
<dbReference type="EMBL" id="JAICCE010000006">
    <property type="protein sequence ID" value="KAG9276784.1"/>
    <property type="molecule type" value="Genomic_DNA"/>
</dbReference>